<dbReference type="OrthoDB" id="10257263at2759"/>
<dbReference type="FunCoup" id="A0A6P6XX55">
    <property type="interactions" value="137"/>
</dbReference>
<feature type="binding site" evidence="2">
    <location>
        <position position="336"/>
    </location>
    <ligand>
        <name>Zn(2+)</name>
        <dbReference type="ChEBI" id="CHEBI:29105"/>
    </ligand>
</feature>
<dbReference type="SUPFAM" id="SSF158745">
    <property type="entry name" value="LanC-like"/>
    <property type="match status" value="1"/>
</dbReference>
<dbReference type="Gene3D" id="1.50.10.10">
    <property type="match status" value="1"/>
</dbReference>
<keyword evidence="2" id="KW-0862">Zinc</keyword>
<sequence length="413" mass="47148">MGERYYLNPYPDYNDDTLLTDNDDESALLIPSLHTVFIDHIRLLLCELEINLMSLSSDNFTIYTGSTGIILLYLKLYELNAFENERQDILSKVNGLVEQSLENIGRHSKERYSAFLCGKIGVLACKVLSNHANKKDSTKYLRIIRDLAPKILSSDDVPDEILFGRSGYLYSLLMLREKIPNSAQILDNNLIRSVVEKILESGQLTSRKEKNPIAPLVYYWHEKGYVGAAHGYAGILYMLLEARNYLDNDKQELNTMIKPTIDSILRLQFPVTGNFPSSLNNTQDRLVHWCHGSPGIIHLLLLSYEIFNDQSYLDAAKKAADDIWQRGLLKKGCGLCHGTAGNGYAFLRLFQSTNDQKYLYRACKFAEWCFQPNQHRTRIADRPYSLFEGLAGTIYFLADCIQPKQARFPAFQI</sequence>
<dbReference type="Proteomes" id="UP000515146">
    <property type="component" value="Unplaced"/>
</dbReference>
<dbReference type="PRINTS" id="PR01951">
    <property type="entry name" value="LANCEUKARYTE"/>
</dbReference>
<dbReference type="AlphaFoldDB" id="A0A6P6XX55"/>
<dbReference type="PANTHER" id="PTHR12736:SF21">
    <property type="entry name" value="LANC-LIKE PROTEIN 2"/>
    <property type="match status" value="1"/>
</dbReference>
<dbReference type="InterPro" id="IPR020464">
    <property type="entry name" value="LanC-like_prot_euk"/>
</dbReference>
<accession>A0A6P6XX55</accession>
<dbReference type="SMART" id="SM01260">
    <property type="entry name" value="LANC_like"/>
    <property type="match status" value="1"/>
</dbReference>
<dbReference type="InterPro" id="IPR007822">
    <property type="entry name" value="LANC-like"/>
</dbReference>
<dbReference type="RefSeq" id="XP_027197937.1">
    <property type="nucleotide sequence ID" value="XM_027342136.1"/>
</dbReference>
<dbReference type="OMA" id="LSLYFEW"/>
<evidence type="ECO:0000313" key="4">
    <source>
        <dbReference type="RefSeq" id="XP_027197937.1"/>
    </source>
</evidence>
<dbReference type="PANTHER" id="PTHR12736">
    <property type="entry name" value="LANC-LIKE PROTEIN"/>
    <property type="match status" value="1"/>
</dbReference>
<evidence type="ECO:0000256" key="1">
    <source>
        <dbReference type="ARBA" id="ARBA00007179"/>
    </source>
</evidence>
<evidence type="ECO:0000313" key="3">
    <source>
        <dbReference type="Proteomes" id="UP000515146"/>
    </source>
</evidence>
<dbReference type="KEGG" id="dpte:113792225"/>
<protein>
    <submittedName>
        <fullName evidence="4">LanC-like protein 2</fullName>
    </submittedName>
</protein>
<keyword evidence="2" id="KW-0479">Metal-binding</keyword>
<dbReference type="GO" id="GO:0046872">
    <property type="term" value="F:metal ion binding"/>
    <property type="evidence" value="ECO:0007669"/>
    <property type="project" value="UniProtKB-KW"/>
</dbReference>
<feature type="binding site" evidence="2">
    <location>
        <position position="337"/>
    </location>
    <ligand>
        <name>Zn(2+)</name>
        <dbReference type="ChEBI" id="CHEBI:29105"/>
    </ligand>
</feature>
<organism evidence="3 4">
    <name type="scientific">Dermatophagoides pteronyssinus</name>
    <name type="common">European house dust mite</name>
    <dbReference type="NCBI Taxonomy" id="6956"/>
    <lineage>
        <taxon>Eukaryota</taxon>
        <taxon>Metazoa</taxon>
        <taxon>Ecdysozoa</taxon>
        <taxon>Arthropoda</taxon>
        <taxon>Chelicerata</taxon>
        <taxon>Arachnida</taxon>
        <taxon>Acari</taxon>
        <taxon>Acariformes</taxon>
        <taxon>Sarcoptiformes</taxon>
        <taxon>Astigmata</taxon>
        <taxon>Psoroptidia</taxon>
        <taxon>Analgoidea</taxon>
        <taxon>Pyroglyphidae</taxon>
        <taxon>Dermatophagoidinae</taxon>
        <taxon>Dermatophagoides</taxon>
    </lineage>
</organism>
<dbReference type="PRINTS" id="PR01950">
    <property type="entry name" value="LANCSUPER"/>
</dbReference>
<feature type="binding site" evidence="2">
    <location>
        <position position="290"/>
    </location>
    <ligand>
        <name>Zn(2+)</name>
        <dbReference type="ChEBI" id="CHEBI:29105"/>
    </ligand>
</feature>
<dbReference type="CDD" id="cd04794">
    <property type="entry name" value="euk_LANCL"/>
    <property type="match status" value="1"/>
</dbReference>
<keyword evidence="3" id="KW-1185">Reference proteome</keyword>
<comment type="similarity">
    <text evidence="1">Belongs to the LanC-like protein family.</text>
</comment>
<dbReference type="Pfam" id="PF05147">
    <property type="entry name" value="LANC_like"/>
    <property type="match status" value="1"/>
</dbReference>
<dbReference type="InterPro" id="IPR012341">
    <property type="entry name" value="6hp_glycosidase-like_sf"/>
</dbReference>
<gene>
    <name evidence="4" type="primary">LOC113792225</name>
</gene>
<evidence type="ECO:0000256" key="2">
    <source>
        <dbReference type="PIRSR" id="PIRSR607822-1"/>
    </source>
</evidence>
<proteinExistence type="inferred from homology"/>
<dbReference type="GO" id="GO:0031179">
    <property type="term" value="P:peptide modification"/>
    <property type="evidence" value="ECO:0007669"/>
    <property type="project" value="InterPro"/>
</dbReference>
<dbReference type="GO" id="GO:0005886">
    <property type="term" value="C:plasma membrane"/>
    <property type="evidence" value="ECO:0007669"/>
    <property type="project" value="TreeGrafter"/>
</dbReference>
<dbReference type="GO" id="GO:0005975">
    <property type="term" value="P:carbohydrate metabolic process"/>
    <property type="evidence" value="ECO:0007669"/>
    <property type="project" value="InterPro"/>
</dbReference>
<dbReference type="InParanoid" id="A0A6P6XX55"/>
<reference evidence="4" key="1">
    <citation type="submission" date="2025-08" db="UniProtKB">
        <authorList>
            <consortium name="RefSeq"/>
        </authorList>
    </citation>
    <scope>IDENTIFICATION</scope>
    <source>
        <strain evidence="4">Airmid</strain>
    </source>
</reference>
<name>A0A6P6XX55_DERPT</name>